<name>A0A1A7YB00_9TELE</name>
<evidence type="ECO:0000256" key="1">
    <source>
        <dbReference type="SAM" id="SignalP"/>
    </source>
</evidence>
<reference evidence="2" key="1">
    <citation type="submission" date="2016-05" db="EMBL/GenBank/DDBJ databases">
        <authorList>
            <person name="Lavstsen T."/>
            <person name="Jespersen J.S."/>
        </authorList>
    </citation>
    <scope>NUCLEOTIDE SEQUENCE</scope>
    <source>
        <tissue evidence="2">Brain</tissue>
    </source>
</reference>
<dbReference type="AlphaFoldDB" id="A0A1A7YB00"/>
<proteinExistence type="predicted"/>
<sequence length="60" mass="6691">SASALNLHLGLLTRFSLYLWSHDSSSQDVGHIIYHELCESIVKWLADMLALESATNTFLA</sequence>
<feature type="non-terminal residue" evidence="2">
    <location>
        <position position="1"/>
    </location>
</feature>
<organism evidence="2">
    <name type="scientific">Iconisemion striatum</name>
    <dbReference type="NCBI Taxonomy" id="60296"/>
    <lineage>
        <taxon>Eukaryota</taxon>
        <taxon>Metazoa</taxon>
        <taxon>Chordata</taxon>
        <taxon>Craniata</taxon>
        <taxon>Vertebrata</taxon>
        <taxon>Euteleostomi</taxon>
        <taxon>Actinopterygii</taxon>
        <taxon>Neopterygii</taxon>
        <taxon>Teleostei</taxon>
        <taxon>Neoteleostei</taxon>
        <taxon>Acanthomorphata</taxon>
        <taxon>Ovalentaria</taxon>
        <taxon>Atherinomorphae</taxon>
        <taxon>Cyprinodontiformes</taxon>
        <taxon>Nothobranchiidae</taxon>
        <taxon>Iconisemion</taxon>
    </lineage>
</organism>
<feature type="signal peptide" evidence="1">
    <location>
        <begin position="1"/>
        <end position="26"/>
    </location>
</feature>
<accession>A0A1A7YB00</accession>
<evidence type="ECO:0000313" key="2">
    <source>
        <dbReference type="EMBL" id="SBP27443.1"/>
    </source>
</evidence>
<feature type="chain" id="PRO_5008363788" evidence="1">
    <location>
        <begin position="27"/>
        <end position="60"/>
    </location>
</feature>
<keyword evidence="1" id="KW-0732">Signal</keyword>
<protein>
    <submittedName>
        <fullName evidence="2">Uncharacterized protein</fullName>
    </submittedName>
</protein>
<reference evidence="2" key="2">
    <citation type="submission" date="2016-06" db="EMBL/GenBank/DDBJ databases">
        <title>The genome of a short-lived fish provides insights into sex chromosome evolution and the genetic control of aging.</title>
        <authorList>
            <person name="Reichwald K."/>
            <person name="Felder M."/>
            <person name="Petzold A."/>
            <person name="Koch P."/>
            <person name="Groth M."/>
            <person name="Platzer M."/>
        </authorList>
    </citation>
    <scope>NUCLEOTIDE SEQUENCE</scope>
    <source>
        <tissue evidence="2">Brain</tissue>
    </source>
</reference>
<feature type="non-terminal residue" evidence="2">
    <location>
        <position position="60"/>
    </location>
</feature>
<dbReference type="EMBL" id="HADX01005211">
    <property type="protein sequence ID" value="SBP27443.1"/>
    <property type="molecule type" value="Transcribed_RNA"/>
</dbReference>
<gene>
    <name evidence="2" type="primary">Nfu_g_1_022661</name>
</gene>